<evidence type="ECO:0000256" key="8">
    <source>
        <dbReference type="ARBA" id="ARBA00023136"/>
    </source>
</evidence>
<dbReference type="InterPro" id="IPR013356">
    <property type="entry name" value="T2SS_GspD"/>
</dbReference>
<evidence type="ECO:0000256" key="7">
    <source>
        <dbReference type="ARBA" id="ARBA00022927"/>
    </source>
</evidence>
<evidence type="ECO:0000256" key="4">
    <source>
        <dbReference type="ARBA" id="ARBA00022452"/>
    </source>
</evidence>
<comment type="subcellular location">
    <subcellularLocation>
        <location evidence="1 10">Cell outer membrane</location>
    </subcellularLocation>
</comment>
<feature type="region of interest" description="Disordered" evidence="11">
    <location>
        <begin position="329"/>
        <end position="375"/>
    </location>
</feature>
<keyword evidence="4" id="KW-1134">Transmembrane beta strand</keyword>
<evidence type="ECO:0000256" key="2">
    <source>
        <dbReference type="ARBA" id="ARBA00006980"/>
    </source>
</evidence>
<dbReference type="GO" id="GO:0009279">
    <property type="term" value="C:cell outer membrane"/>
    <property type="evidence" value="ECO:0007669"/>
    <property type="project" value="UniProtKB-SubCell"/>
</dbReference>
<dbReference type="Proteomes" id="UP000308917">
    <property type="component" value="Unassembled WGS sequence"/>
</dbReference>
<dbReference type="NCBIfam" id="TIGR02517">
    <property type="entry name" value="type_II_gspD"/>
    <property type="match status" value="1"/>
</dbReference>
<sequence>MAATALAACLLLDNHSTAFAQTASSNANTPSVRRGEPITLNFENAEIEAVARTMATITGRNVVVDPRVRGTINLVTEGPVSPQSAFDQFLVALRMQGFTMVEAAGLYKVVPEADAKLQSGSVHVSEGAFRASGPKGGQIVTQIFRLNYENAANLIPTLRPLISPNNTINVNPGTNALVITDYADNLARIAKIIAALDVSEASDVEVIPLQYAIANELVPLLTRLMGNESALPAAAASQGAAGQGATGQGFRSTILADIRSNAIIVRAANPARVAQIRSLVAQLDRAPAPGSSAEHGNIHVVFLKNADATQMAQTLRAAISAGNIGSGSGNATSASASTMGSSALGSDGSTSNTSAGLATGTGLGESSSGPLGQAQAVSTGGIIQADPSTNSLIITAPDPLYRQLRTVIDKLDSRRAQVLIESMVVEVRADKVAEFGIQWQGGFGNSGSSNVGAIGTNYQGSGNIIDMAIAAALAGTSGASIPSSSTLGNGINLGVAHNYGGTFVLGFLARFLEGTGDANVLSTPNILTLDNEEARIMIGSNVPFVTGQYTNNNATSGSVNPFQTIERQDVGISLRVKPQINEDGSVKLAVVQEVSDVVANTVNNANGPTTSKRLIETNVLVDDGGIIVLGGLLEDRYSQDLQKVPLLGDIPLVGNAFRSEQRGRVKVNLMVFLRPTVVYDAAGTDALAMERYNMIRSEQGVVQPGRHLLLDSINSAPQLPVLPAATLSDTEHQARSKRRRPALTELSRTPPPSQTQSSRQSVDVQQLRTGDFSGWVDD</sequence>
<evidence type="ECO:0000259" key="14">
    <source>
        <dbReference type="Pfam" id="PF03958"/>
    </source>
</evidence>
<feature type="domain" description="Type II/III secretion system secretin-like" evidence="13">
    <location>
        <begin position="512"/>
        <end position="678"/>
    </location>
</feature>
<feature type="domain" description="NolW-like" evidence="14">
    <location>
        <begin position="204"/>
        <end position="288"/>
    </location>
</feature>
<evidence type="ECO:0000259" key="15">
    <source>
        <dbReference type="Pfam" id="PF21305"/>
    </source>
</evidence>
<name>A0A4S8FAH5_9BURK</name>
<dbReference type="Pfam" id="PF03958">
    <property type="entry name" value="Secretin_N"/>
    <property type="match status" value="3"/>
</dbReference>
<feature type="region of interest" description="Disordered" evidence="11">
    <location>
        <begin position="724"/>
        <end position="778"/>
    </location>
</feature>
<dbReference type="AlphaFoldDB" id="A0A4S8FAH5"/>
<evidence type="ECO:0000256" key="3">
    <source>
        <dbReference type="ARBA" id="ARBA00022448"/>
    </source>
</evidence>
<dbReference type="RefSeq" id="WP_136572922.1">
    <property type="nucleotide sequence ID" value="NZ_STFG01000004.1"/>
</dbReference>
<keyword evidence="3 10" id="KW-0813">Transport</keyword>
<dbReference type="PANTHER" id="PTHR30332:SF24">
    <property type="entry name" value="SECRETIN GSPD-RELATED"/>
    <property type="match status" value="1"/>
</dbReference>
<dbReference type="OrthoDB" id="9775455at2"/>
<keyword evidence="6 12" id="KW-0732">Signal</keyword>
<dbReference type="InterPro" id="IPR001775">
    <property type="entry name" value="GspD/PilQ"/>
</dbReference>
<feature type="signal peptide" evidence="12">
    <location>
        <begin position="1"/>
        <end position="20"/>
    </location>
</feature>
<dbReference type="Pfam" id="PF21305">
    <property type="entry name" value="type_II_gspD_N0"/>
    <property type="match status" value="1"/>
</dbReference>
<dbReference type="InterPro" id="IPR004846">
    <property type="entry name" value="T2SS/T3SS_dom"/>
</dbReference>
<evidence type="ECO:0000256" key="11">
    <source>
        <dbReference type="SAM" id="MobiDB-lite"/>
    </source>
</evidence>
<dbReference type="EMBL" id="STFG01000004">
    <property type="protein sequence ID" value="THU03815.1"/>
    <property type="molecule type" value="Genomic_DNA"/>
</dbReference>
<evidence type="ECO:0000256" key="1">
    <source>
        <dbReference type="ARBA" id="ARBA00004442"/>
    </source>
</evidence>
<dbReference type="Gene3D" id="3.30.1370.120">
    <property type="match status" value="3"/>
</dbReference>
<dbReference type="PRINTS" id="PR00811">
    <property type="entry name" value="BCTERIALGSPD"/>
</dbReference>
<evidence type="ECO:0000313" key="16">
    <source>
        <dbReference type="EMBL" id="THU03815.1"/>
    </source>
</evidence>
<protein>
    <submittedName>
        <fullName evidence="16">Type II secretion system protein GspD</fullName>
    </submittedName>
</protein>
<feature type="domain" description="NolW-like" evidence="14">
    <location>
        <begin position="141"/>
        <end position="200"/>
    </location>
</feature>
<evidence type="ECO:0000256" key="12">
    <source>
        <dbReference type="SAM" id="SignalP"/>
    </source>
</evidence>
<comment type="caution">
    <text evidence="16">The sequence shown here is derived from an EMBL/GenBank/DDBJ whole genome shotgun (WGS) entry which is preliminary data.</text>
</comment>
<keyword evidence="17" id="KW-1185">Reference proteome</keyword>
<dbReference type="GO" id="GO:0015627">
    <property type="term" value="C:type II protein secretion system complex"/>
    <property type="evidence" value="ECO:0007669"/>
    <property type="project" value="InterPro"/>
</dbReference>
<comment type="similarity">
    <text evidence="2">Belongs to the bacterial secretin family. GSP D subfamily.</text>
</comment>
<evidence type="ECO:0000256" key="6">
    <source>
        <dbReference type="ARBA" id="ARBA00022729"/>
    </source>
</evidence>
<dbReference type="PANTHER" id="PTHR30332">
    <property type="entry name" value="PROBABLE GENERAL SECRETION PATHWAY PROTEIN D"/>
    <property type="match status" value="1"/>
</dbReference>
<keyword evidence="7" id="KW-0653">Protein transport</keyword>
<evidence type="ECO:0000259" key="13">
    <source>
        <dbReference type="Pfam" id="PF00263"/>
    </source>
</evidence>
<organism evidence="16 17">
    <name type="scientific">Lampropedia puyangensis</name>
    <dbReference type="NCBI Taxonomy" id="1330072"/>
    <lineage>
        <taxon>Bacteria</taxon>
        <taxon>Pseudomonadati</taxon>
        <taxon>Pseudomonadota</taxon>
        <taxon>Betaproteobacteria</taxon>
        <taxon>Burkholderiales</taxon>
        <taxon>Comamonadaceae</taxon>
        <taxon>Lampropedia</taxon>
    </lineage>
</organism>
<evidence type="ECO:0000256" key="10">
    <source>
        <dbReference type="RuleBase" id="RU004004"/>
    </source>
</evidence>
<keyword evidence="9" id="KW-0998">Cell outer membrane</keyword>
<feature type="domain" description="GspD-like N0" evidence="15">
    <location>
        <begin position="40"/>
        <end position="109"/>
    </location>
</feature>
<dbReference type="InterPro" id="IPR049371">
    <property type="entry name" value="GspD-like_N0"/>
</dbReference>
<proteinExistence type="inferred from homology"/>
<evidence type="ECO:0000256" key="5">
    <source>
        <dbReference type="ARBA" id="ARBA00022692"/>
    </source>
</evidence>
<evidence type="ECO:0000313" key="17">
    <source>
        <dbReference type="Proteomes" id="UP000308917"/>
    </source>
</evidence>
<keyword evidence="5" id="KW-0812">Transmembrane</keyword>
<feature type="compositionally biased region" description="Low complexity" evidence="11">
    <location>
        <begin position="329"/>
        <end position="369"/>
    </location>
</feature>
<accession>A0A4S8FAH5</accession>
<dbReference type="InterPro" id="IPR050810">
    <property type="entry name" value="Bact_Secretion_Sys_Channel"/>
</dbReference>
<dbReference type="InterPro" id="IPR038591">
    <property type="entry name" value="NolW-like_sf"/>
</dbReference>
<feature type="chain" id="PRO_5020715298" evidence="12">
    <location>
        <begin position="21"/>
        <end position="778"/>
    </location>
</feature>
<keyword evidence="8" id="KW-0472">Membrane</keyword>
<evidence type="ECO:0000256" key="9">
    <source>
        <dbReference type="ARBA" id="ARBA00023237"/>
    </source>
</evidence>
<gene>
    <name evidence="16" type="primary">gspD</name>
    <name evidence="16" type="ORF">E9531_06160</name>
</gene>
<reference evidence="16 17" key="1">
    <citation type="journal article" date="2015" name="Antonie Van Leeuwenhoek">
        <title>Lampropedia puyangensis sp. nov., isolated from symptomatic bark of Populus ? euramericana canker and emended description of Lampropedia hyalina (Ehrenberg 1832) Lee et al. 2004.</title>
        <authorList>
            <person name="Li Y."/>
            <person name="Wang T."/>
            <person name="Piao C.G."/>
            <person name="Wang L.F."/>
            <person name="Tian G.Z."/>
            <person name="Zhu T.H."/>
            <person name="Guo M.W."/>
        </authorList>
    </citation>
    <scope>NUCLEOTIDE SEQUENCE [LARGE SCALE GENOMIC DNA]</scope>
    <source>
        <strain evidence="16 17">2-bin</strain>
    </source>
</reference>
<dbReference type="GO" id="GO:0015628">
    <property type="term" value="P:protein secretion by the type II secretion system"/>
    <property type="evidence" value="ECO:0007669"/>
    <property type="project" value="InterPro"/>
</dbReference>
<dbReference type="InterPro" id="IPR005644">
    <property type="entry name" value="NolW-like"/>
</dbReference>
<dbReference type="Pfam" id="PF00263">
    <property type="entry name" value="Secretin"/>
    <property type="match status" value="1"/>
</dbReference>
<feature type="domain" description="NolW-like" evidence="14">
    <location>
        <begin position="299"/>
        <end position="417"/>
    </location>
</feature>